<dbReference type="OrthoDB" id="9777147at2"/>
<reference evidence="12 13" key="1">
    <citation type="submission" date="2013-02" db="EMBL/GenBank/DDBJ databases">
        <title>A novel strain isolated from Lonar lake, Maharashtra, India.</title>
        <authorList>
            <person name="Singh A."/>
        </authorList>
    </citation>
    <scope>NUCLEOTIDE SEQUENCE [LARGE SCALE GENOMIC DNA]</scope>
    <source>
        <strain evidence="12 13">AK24</strain>
    </source>
</reference>
<gene>
    <name evidence="12" type="ORF">ADIS_0952</name>
</gene>
<comment type="subcellular location">
    <subcellularLocation>
        <location evidence="1">Membrane</location>
        <topology evidence="1">Multi-pass membrane protein</topology>
    </subcellularLocation>
</comment>
<dbReference type="AlphaFoldDB" id="R7ZX19"/>
<dbReference type="Pfam" id="PF01066">
    <property type="entry name" value="CDP-OH_P_transf"/>
    <property type="match status" value="1"/>
</dbReference>
<keyword evidence="7" id="KW-0443">Lipid metabolism</keyword>
<feature type="transmembrane region" description="Helical" evidence="11">
    <location>
        <begin position="192"/>
        <end position="220"/>
    </location>
</feature>
<evidence type="ECO:0000256" key="3">
    <source>
        <dbReference type="ARBA" id="ARBA00022516"/>
    </source>
</evidence>
<evidence type="ECO:0000256" key="11">
    <source>
        <dbReference type="SAM" id="Phobius"/>
    </source>
</evidence>
<dbReference type="Gene3D" id="1.20.120.1760">
    <property type="match status" value="1"/>
</dbReference>
<keyword evidence="8 11" id="KW-0472">Membrane</keyword>
<feature type="transmembrane region" description="Helical" evidence="11">
    <location>
        <begin position="7"/>
        <end position="27"/>
    </location>
</feature>
<keyword evidence="6 11" id="KW-1133">Transmembrane helix</keyword>
<evidence type="ECO:0000256" key="5">
    <source>
        <dbReference type="ARBA" id="ARBA00022692"/>
    </source>
</evidence>
<dbReference type="InterPro" id="IPR050324">
    <property type="entry name" value="CDP-alcohol_PTase-I"/>
</dbReference>
<dbReference type="InterPro" id="IPR004533">
    <property type="entry name" value="CDP-diaglyc--ser_O-PTrfase"/>
</dbReference>
<evidence type="ECO:0000256" key="7">
    <source>
        <dbReference type="ARBA" id="ARBA00023098"/>
    </source>
</evidence>
<dbReference type="STRING" id="1232681.ADIS_0952"/>
<dbReference type="GO" id="GO:0003882">
    <property type="term" value="F:CDP-diacylglycerol-serine O-phosphatidyltransferase activity"/>
    <property type="evidence" value="ECO:0007669"/>
    <property type="project" value="UniProtKB-EC"/>
</dbReference>
<comment type="caution">
    <text evidence="12">The sequence shown here is derived from an EMBL/GenBank/DDBJ whole genome shotgun (WGS) entry which is preliminary data.</text>
</comment>
<evidence type="ECO:0000256" key="1">
    <source>
        <dbReference type="ARBA" id="ARBA00004141"/>
    </source>
</evidence>
<evidence type="ECO:0000256" key="9">
    <source>
        <dbReference type="ARBA" id="ARBA00023209"/>
    </source>
</evidence>
<keyword evidence="5 11" id="KW-0812">Transmembrane</keyword>
<sequence length="233" mass="25407">MKIKQAIPNFLTCLNLISGMAGIYFVLEDKIYWGAYFVLIAALFDFLDGFLAKLLRAQSELGKQLDSLADMVTFGVLPSFIAFKMLAYSGSFQVLPFLGFLIGVQSALRLAKFNIDTRQSDRFIGVPTPACALFFSTLPHLSTAIPSLGNYLVAPATLAIMVLLFAYLLTAELPLLALKFNTFSIRPNGMKYLLLILGVVALVIWGIGGIPFVIIAYLALSAVDNLLPKNAVL</sequence>
<feature type="transmembrane region" description="Helical" evidence="11">
    <location>
        <begin position="151"/>
        <end position="171"/>
    </location>
</feature>
<keyword evidence="10" id="KW-1208">Phospholipid metabolism</keyword>
<evidence type="ECO:0000256" key="6">
    <source>
        <dbReference type="ARBA" id="ARBA00022989"/>
    </source>
</evidence>
<evidence type="ECO:0000313" key="13">
    <source>
        <dbReference type="Proteomes" id="UP000013909"/>
    </source>
</evidence>
<dbReference type="InterPro" id="IPR000462">
    <property type="entry name" value="CDP-OH_P_trans"/>
</dbReference>
<keyword evidence="3" id="KW-0444">Lipid biosynthesis</keyword>
<dbReference type="RefSeq" id="WP_010853100.1">
    <property type="nucleotide sequence ID" value="NZ_AQHR01000029.1"/>
</dbReference>
<dbReference type="Proteomes" id="UP000013909">
    <property type="component" value="Unassembled WGS sequence"/>
</dbReference>
<feature type="transmembrane region" description="Helical" evidence="11">
    <location>
        <begin position="123"/>
        <end position="145"/>
    </location>
</feature>
<evidence type="ECO:0000256" key="10">
    <source>
        <dbReference type="ARBA" id="ARBA00023264"/>
    </source>
</evidence>
<evidence type="ECO:0000256" key="2">
    <source>
        <dbReference type="ARBA" id="ARBA00010441"/>
    </source>
</evidence>
<keyword evidence="13" id="KW-1185">Reference proteome</keyword>
<dbReference type="EC" id="2.7.8.8" evidence="12"/>
<proteinExistence type="inferred from homology"/>
<dbReference type="InterPro" id="IPR043130">
    <property type="entry name" value="CDP-OH_PTrfase_TM_dom"/>
</dbReference>
<evidence type="ECO:0000256" key="4">
    <source>
        <dbReference type="ARBA" id="ARBA00022679"/>
    </source>
</evidence>
<evidence type="ECO:0000256" key="8">
    <source>
        <dbReference type="ARBA" id="ARBA00023136"/>
    </source>
</evidence>
<dbReference type="GO" id="GO:0008654">
    <property type="term" value="P:phospholipid biosynthetic process"/>
    <property type="evidence" value="ECO:0007669"/>
    <property type="project" value="UniProtKB-KW"/>
</dbReference>
<dbReference type="PANTHER" id="PTHR14269">
    <property type="entry name" value="CDP-DIACYLGLYCEROL--GLYCEROL-3-PHOSPHATE 3-PHOSPHATIDYLTRANSFERASE-RELATED"/>
    <property type="match status" value="1"/>
</dbReference>
<name>R7ZX19_9BACT</name>
<dbReference type="PANTHER" id="PTHR14269:SF61">
    <property type="entry name" value="CDP-DIACYLGLYCEROL--SERINE O-PHOSPHATIDYLTRANSFERASE"/>
    <property type="match status" value="1"/>
</dbReference>
<dbReference type="PATRIC" id="fig|1288963.3.peg.951"/>
<keyword evidence="4 12" id="KW-0808">Transferase</keyword>
<dbReference type="GO" id="GO:0016020">
    <property type="term" value="C:membrane"/>
    <property type="evidence" value="ECO:0007669"/>
    <property type="project" value="UniProtKB-SubCell"/>
</dbReference>
<dbReference type="NCBIfam" id="TIGR00473">
    <property type="entry name" value="pssA"/>
    <property type="match status" value="1"/>
</dbReference>
<feature type="transmembrane region" description="Helical" evidence="11">
    <location>
        <begin position="33"/>
        <end position="55"/>
    </location>
</feature>
<protein>
    <submittedName>
        <fullName evidence="12">CDP-diacylglycerol--serine O-phosphatidyltransferase</fullName>
        <ecNumber evidence="12">2.7.8.8</ecNumber>
    </submittedName>
</protein>
<dbReference type="EMBL" id="AQHR01000029">
    <property type="protein sequence ID" value="EON78602.1"/>
    <property type="molecule type" value="Genomic_DNA"/>
</dbReference>
<keyword evidence="9" id="KW-0594">Phospholipid biosynthesis</keyword>
<evidence type="ECO:0000313" key="12">
    <source>
        <dbReference type="EMBL" id="EON78602.1"/>
    </source>
</evidence>
<organism evidence="12 13">
    <name type="scientific">Lunatimonas lonarensis</name>
    <dbReference type="NCBI Taxonomy" id="1232681"/>
    <lineage>
        <taxon>Bacteria</taxon>
        <taxon>Pseudomonadati</taxon>
        <taxon>Bacteroidota</taxon>
        <taxon>Cytophagia</taxon>
        <taxon>Cytophagales</taxon>
        <taxon>Cyclobacteriaceae</taxon>
    </lineage>
</organism>
<comment type="similarity">
    <text evidence="2">Belongs to the CDP-alcohol phosphatidyltransferase class-I family.</text>
</comment>
<accession>R7ZX19</accession>